<keyword evidence="5 8" id="KW-1133">Transmembrane helix</keyword>
<comment type="caution">
    <text evidence="10">The sequence shown here is derived from an EMBL/GenBank/DDBJ whole genome shotgun (WGS) entry which is preliminary data.</text>
</comment>
<evidence type="ECO:0000313" key="10">
    <source>
        <dbReference type="EMBL" id="KAL0636788.1"/>
    </source>
</evidence>
<gene>
    <name evidence="10" type="ORF">Q9L58_004271</name>
</gene>
<comment type="subcellular location">
    <subcellularLocation>
        <location evidence="1">Membrane</location>
        <topology evidence="1">Multi-pass membrane protein</topology>
    </subcellularLocation>
</comment>
<evidence type="ECO:0000259" key="9">
    <source>
        <dbReference type="Pfam" id="PF07779"/>
    </source>
</evidence>
<keyword evidence="4 8" id="KW-0812">Transmembrane</keyword>
<feature type="transmembrane region" description="Helical" evidence="8">
    <location>
        <begin position="333"/>
        <end position="351"/>
    </location>
</feature>
<feature type="transmembrane region" description="Helical" evidence="8">
    <location>
        <begin position="476"/>
        <end position="493"/>
    </location>
</feature>
<dbReference type="EMBL" id="JBBBZM010000044">
    <property type="protein sequence ID" value="KAL0636788.1"/>
    <property type="molecule type" value="Genomic_DNA"/>
</dbReference>
<feature type="transmembrane region" description="Helical" evidence="8">
    <location>
        <begin position="546"/>
        <end position="563"/>
    </location>
</feature>
<feature type="transmembrane region" description="Helical" evidence="8">
    <location>
        <begin position="274"/>
        <end position="297"/>
    </location>
</feature>
<evidence type="ECO:0000256" key="3">
    <source>
        <dbReference type="ARBA" id="ARBA00022679"/>
    </source>
</evidence>
<keyword evidence="11" id="KW-1185">Reference proteome</keyword>
<accession>A0ABR3GLQ1</accession>
<evidence type="ECO:0000256" key="6">
    <source>
        <dbReference type="ARBA" id="ARBA00023136"/>
    </source>
</evidence>
<feature type="transmembrane region" description="Helical" evidence="8">
    <location>
        <begin position="363"/>
        <end position="385"/>
    </location>
</feature>
<evidence type="ECO:0000313" key="11">
    <source>
        <dbReference type="Proteomes" id="UP001447188"/>
    </source>
</evidence>
<feature type="transmembrane region" description="Helical" evidence="8">
    <location>
        <begin position="252"/>
        <end position="268"/>
    </location>
</feature>
<proteinExistence type="inferred from homology"/>
<evidence type="ECO:0000256" key="7">
    <source>
        <dbReference type="ARBA" id="ARBA00023180"/>
    </source>
</evidence>
<name>A0ABR3GLQ1_9PEZI</name>
<dbReference type="PANTHER" id="PTHR13533:SF1">
    <property type="entry name" value="N-ACETYLNEURAMINATE 9-O-ACETYLTRANSFERASE"/>
    <property type="match status" value="1"/>
</dbReference>
<feature type="transmembrane region" description="Helical" evidence="8">
    <location>
        <begin position="447"/>
        <end position="464"/>
    </location>
</feature>
<dbReference type="Proteomes" id="UP001447188">
    <property type="component" value="Unassembled WGS sequence"/>
</dbReference>
<dbReference type="InterPro" id="IPR012419">
    <property type="entry name" value="Cas1_AcylTrans_dom"/>
</dbReference>
<keyword evidence="3" id="KW-0808">Transferase</keyword>
<evidence type="ECO:0000256" key="1">
    <source>
        <dbReference type="ARBA" id="ARBA00004141"/>
    </source>
</evidence>
<feature type="transmembrane region" description="Helical" evidence="8">
    <location>
        <begin position="638"/>
        <end position="656"/>
    </location>
</feature>
<keyword evidence="6 8" id="KW-0472">Membrane</keyword>
<evidence type="ECO:0000256" key="8">
    <source>
        <dbReference type="SAM" id="Phobius"/>
    </source>
</evidence>
<organism evidence="10 11">
    <name type="scientific">Discina gigas</name>
    <dbReference type="NCBI Taxonomy" id="1032678"/>
    <lineage>
        <taxon>Eukaryota</taxon>
        <taxon>Fungi</taxon>
        <taxon>Dikarya</taxon>
        <taxon>Ascomycota</taxon>
        <taxon>Pezizomycotina</taxon>
        <taxon>Pezizomycetes</taxon>
        <taxon>Pezizales</taxon>
        <taxon>Discinaceae</taxon>
        <taxon>Discina</taxon>
    </lineage>
</organism>
<dbReference type="PANTHER" id="PTHR13533">
    <property type="entry name" value="N-ACETYLNEURAMINATE 9-O-ACETYLTRANSFERASE"/>
    <property type="match status" value="1"/>
</dbReference>
<comment type="similarity">
    <text evidence="2">Belongs to the PC-esterase family. CASD1 subfamily.</text>
</comment>
<feature type="transmembrane region" description="Helical" evidence="8">
    <location>
        <begin position="505"/>
        <end position="526"/>
    </location>
</feature>
<keyword evidence="7" id="KW-0325">Glycoprotein</keyword>
<evidence type="ECO:0000256" key="4">
    <source>
        <dbReference type="ARBA" id="ARBA00022692"/>
    </source>
</evidence>
<feature type="transmembrane region" description="Helical" evidence="8">
    <location>
        <begin position="405"/>
        <end position="427"/>
    </location>
</feature>
<feature type="domain" description="Cas1p 10 TM acyl transferase" evidence="9">
    <location>
        <begin position="272"/>
        <end position="577"/>
    </location>
</feature>
<evidence type="ECO:0000256" key="5">
    <source>
        <dbReference type="ARBA" id="ARBA00022989"/>
    </source>
</evidence>
<evidence type="ECO:0000256" key="2">
    <source>
        <dbReference type="ARBA" id="ARBA00010666"/>
    </source>
</evidence>
<reference evidence="10 11" key="1">
    <citation type="submission" date="2024-02" db="EMBL/GenBank/DDBJ databases">
        <title>Discinaceae phylogenomics.</title>
        <authorList>
            <person name="Dirks A.C."/>
            <person name="James T.Y."/>
        </authorList>
    </citation>
    <scope>NUCLEOTIDE SEQUENCE [LARGE SCALE GENOMIC DNA]</scope>
    <source>
        <strain evidence="10 11">ACD0624</strain>
    </source>
</reference>
<dbReference type="Pfam" id="PF07779">
    <property type="entry name" value="Cas1_AcylT"/>
    <property type="match status" value="1"/>
</dbReference>
<sequence>MRKYSSDDISTCLANRRVLFIGDATIRQVFWSVAKALDPKANPSLAEKHVDIVVEKNDVKLEFIWDPWLNSSRLHTELTSYKEEKTQDEVGNTPALILMGCGLWYARHENFNGLKMWKDSIDDAVQHMGKGHKSKDMTGSDLLLLSPVTIPVWAKLNDGRRATITPGKISAMNQYLQQLSDVQGIDVIWSWQGMTYNLPQAMESSGIHVVGSIAAKQADALLNLRCNAGIAMKYPLDNTCCNRYQAPNHIQWLGLLFVLAILPAIICFRKKESAIYGVIRVIVAAYLFMTGFGHTVYFLKTKDYSFKRLVGVLIRLNLLSCVLPFMMGTHYLFYYFAPLCSYWFLVVYGTLRAGEKYNSSIIFLLVKIFLASILSAALTNFPGLLETIFDVFGFVARTEWDAADWRLRVSLDMWIVFVGMLVAIVSVRVDEGSSYTSAKWWVSARRYAVVGSAVALPLFFLFQITRETKYVYNAYHPYVSFIPILAFIVLRNATPRLRNVHSRVFAWLGKMSLETFTLQFHIWMAADTKGLLDLGSFGMTGREKNFVFSTILFFYASYHVAGAREVLTRWIIGEPVESMAAGTSQQTGLPTLRDRNKEIKVEEAVPLAWRGSNEGLIFEELNGDDIRDEDQTGYWGNLKFRMAVILFVVWGFNLVWGP</sequence>
<protein>
    <recommendedName>
        <fullName evidence="9">Cas1p 10 TM acyl transferase domain-containing protein</fullName>
    </recommendedName>
</protein>